<dbReference type="PROSITE" id="PS51007">
    <property type="entry name" value="CYTC"/>
    <property type="match status" value="1"/>
</dbReference>
<evidence type="ECO:0000256" key="5">
    <source>
        <dbReference type="SAM" id="SignalP"/>
    </source>
</evidence>
<dbReference type="EMBL" id="JABBGA010000019">
    <property type="protein sequence ID" value="NML27886.1"/>
    <property type="molecule type" value="Genomic_DNA"/>
</dbReference>
<dbReference type="Proteomes" id="UP000580043">
    <property type="component" value="Unassembled WGS sequence"/>
</dbReference>
<keyword evidence="5" id="KW-0732">Signal</keyword>
<comment type="caution">
    <text evidence="7">The sequence shown here is derived from an EMBL/GenBank/DDBJ whole genome shotgun (WGS) entry which is preliminary data.</text>
</comment>
<evidence type="ECO:0000256" key="4">
    <source>
        <dbReference type="PROSITE-ProRule" id="PRU00433"/>
    </source>
</evidence>
<sequence length="154" mass="16660">MTAPQRLRRLLATLVLAAGPALANEVADPSVVVNTQSLPAITAATPPGNPYRGQARAIEIGRHAFNQACARCHGVDAVNKGQVGPDLLRMDRACSRIADPAIREMCVLDNDDFFLKSVQDGKTRVGVVHMPAWKDVLPPAAIWTIRSFLESRKP</sequence>
<evidence type="ECO:0000259" key="6">
    <source>
        <dbReference type="PROSITE" id="PS51007"/>
    </source>
</evidence>
<keyword evidence="1 4" id="KW-0349">Heme</keyword>
<dbReference type="SUPFAM" id="SSF46626">
    <property type="entry name" value="Cytochrome c"/>
    <property type="match status" value="1"/>
</dbReference>
<evidence type="ECO:0000256" key="2">
    <source>
        <dbReference type="ARBA" id="ARBA00022723"/>
    </source>
</evidence>
<dbReference type="GO" id="GO:0046872">
    <property type="term" value="F:metal ion binding"/>
    <property type="evidence" value="ECO:0007669"/>
    <property type="project" value="UniProtKB-KW"/>
</dbReference>
<evidence type="ECO:0000256" key="3">
    <source>
        <dbReference type="ARBA" id="ARBA00023004"/>
    </source>
</evidence>
<name>A0A848GAQ9_9RHOO</name>
<proteinExistence type="predicted"/>
<dbReference type="Gene3D" id="1.10.760.10">
    <property type="entry name" value="Cytochrome c-like domain"/>
    <property type="match status" value="1"/>
</dbReference>
<feature type="chain" id="PRO_5032353581" evidence="5">
    <location>
        <begin position="24"/>
        <end position="154"/>
    </location>
</feature>
<evidence type="ECO:0000313" key="8">
    <source>
        <dbReference type="Proteomes" id="UP000580043"/>
    </source>
</evidence>
<dbReference type="InterPro" id="IPR009056">
    <property type="entry name" value="Cyt_c-like_dom"/>
</dbReference>
<feature type="signal peptide" evidence="5">
    <location>
        <begin position="1"/>
        <end position="23"/>
    </location>
</feature>
<evidence type="ECO:0000256" key="1">
    <source>
        <dbReference type="ARBA" id="ARBA00022617"/>
    </source>
</evidence>
<keyword evidence="8" id="KW-1185">Reference proteome</keyword>
<feature type="domain" description="Cytochrome c" evidence="6">
    <location>
        <begin position="56"/>
        <end position="153"/>
    </location>
</feature>
<dbReference type="Pfam" id="PF13442">
    <property type="entry name" value="Cytochrome_CBB3"/>
    <property type="match status" value="1"/>
</dbReference>
<dbReference type="GO" id="GO:0009055">
    <property type="term" value="F:electron transfer activity"/>
    <property type="evidence" value="ECO:0007669"/>
    <property type="project" value="InterPro"/>
</dbReference>
<dbReference type="GO" id="GO:0020037">
    <property type="term" value="F:heme binding"/>
    <property type="evidence" value="ECO:0007669"/>
    <property type="project" value="InterPro"/>
</dbReference>
<dbReference type="InterPro" id="IPR036909">
    <property type="entry name" value="Cyt_c-like_dom_sf"/>
</dbReference>
<keyword evidence="3 4" id="KW-0408">Iron</keyword>
<evidence type="ECO:0000313" key="7">
    <source>
        <dbReference type="EMBL" id="NML27886.1"/>
    </source>
</evidence>
<protein>
    <submittedName>
        <fullName evidence="7">C-type cytochrome</fullName>
    </submittedName>
</protein>
<accession>A0A848GAQ9</accession>
<organism evidence="7 8">
    <name type="scientific">Zoogloea dura</name>
    <dbReference type="NCBI Taxonomy" id="2728840"/>
    <lineage>
        <taxon>Bacteria</taxon>
        <taxon>Pseudomonadati</taxon>
        <taxon>Pseudomonadota</taxon>
        <taxon>Betaproteobacteria</taxon>
        <taxon>Rhodocyclales</taxon>
        <taxon>Zoogloeaceae</taxon>
        <taxon>Zoogloea</taxon>
    </lineage>
</organism>
<keyword evidence="2 4" id="KW-0479">Metal-binding</keyword>
<dbReference type="AlphaFoldDB" id="A0A848GAQ9"/>
<gene>
    <name evidence="7" type="ORF">HHL15_19185</name>
</gene>
<reference evidence="7 8" key="1">
    <citation type="submission" date="2020-04" db="EMBL/GenBank/DDBJ databases">
        <title>Zoogloea sp. G-4-1-14 isolated from soil.</title>
        <authorList>
            <person name="Dahal R.H."/>
        </authorList>
    </citation>
    <scope>NUCLEOTIDE SEQUENCE [LARGE SCALE GENOMIC DNA]</scope>
    <source>
        <strain evidence="7 8">G-4-1-14</strain>
    </source>
</reference>